<dbReference type="SMART" id="SM00239">
    <property type="entry name" value="C2"/>
    <property type="match status" value="2"/>
</dbReference>
<dbReference type="SUPFAM" id="SSF53300">
    <property type="entry name" value="vWA-like"/>
    <property type="match status" value="1"/>
</dbReference>
<dbReference type="Pfam" id="PF00168">
    <property type="entry name" value="C2"/>
    <property type="match status" value="2"/>
</dbReference>
<dbReference type="FunFam" id="2.60.40.150:FF:000099">
    <property type="entry name" value="Copine 3"/>
    <property type="match status" value="1"/>
</dbReference>
<dbReference type="Pfam" id="PF07002">
    <property type="entry name" value="Copine"/>
    <property type="match status" value="1"/>
</dbReference>
<dbReference type="SUPFAM" id="SSF49562">
    <property type="entry name" value="C2 domain (Calcium/lipid-binding domain, CaLB)"/>
    <property type="match status" value="2"/>
</dbReference>
<dbReference type="PANTHER" id="PTHR10857:SF106">
    <property type="entry name" value="C2 DOMAIN-CONTAINING PROTEIN"/>
    <property type="match status" value="1"/>
</dbReference>
<comment type="similarity">
    <text evidence="1">Belongs to the copine family.</text>
</comment>
<dbReference type="AlphaFoldDB" id="A0A210R4I0"/>
<comment type="caution">
    <text evidence="6">The sequence shown here is derived from an EMBL/GenBank/DDBJ whole genome shotgun (WGS) entry which is preliminary data.</text>
</comment>
<evidence type="ECO:0000256" key="4">
    <source>
        <dbReference type="ARBA" id="ARBA00022837"/>
    </source>
</evidence>
<evidence type="ECO:0000256" key="2">
    <source>
        <dbReference type="ARBA" id="ARBA00022723"/>
    </source>
</evidence>
<keyword evidence="3" id="KW-0677">Repeat</keyword>
<keyword evidence="2" id="KW-0479">Metal-binding</keyword>
<sequence>MAAYPAAQGNFQAGTAVVPASQVEITVSCRGLKDADVFSKSDPMCVLSSKDMKTGSYYEVGRTEMIKDTLDPDFVKKFTMQYFFEESQKLKFEIYDVDSNTARLDAHDFLGRFEGSLGEIVGSPGGKVEKPLTIQNYQKGRIIIRAEEMSNCKEVVTLQFKGIHLDKKDFFGKSDPYLVFYRANEDNSYTIVHKTEVIKNTLNPTWRPFTVQARALCNGDYDRSIKVECYDWDSDGSHDFIGEFTTNMRELSRGAGSNNQFSVINPKKKAKKKKYTNSGEAILMSYTMEIQHSFLDYIQNGTEMSFTVAVDFTASNGNPSSPTSLHYLNPYGAPNQYAAAIQAVGEIIQDYDSDKLFPALGFGARMSDGSVHHEFALNFNPSNPFCQGVQGILQAYFNSLKNVQLYGPTNFAPVINHVARFATAVQDGSNYFVLLIITDGVITDMPQTMQAIIIHRLFVLSLPLETCTILTIDPLCFLAMDTLDGDDVRLSYNGKQAVRDIVQFVPFRDFLRGANGSNMQMCQAALAKEVLAEIPEQFLSYMKAHNFKPKPPASAPGSY</sequence>
<dbReference type="GO" id="GO:0005886">
    <property type="term" value="C:plasma membrane"/>
    <property type="evidence" value="ECO:0007669"/>
    <property type="project" value="TreeGrafter"/>
</dbReference>
<dbReference type="Proteomes" id="UP000242188">
    <property type="component" value="Unassembled WGS sequence"/>
</dbReference>
<accession>A0A210R4I0</accession>
<dbReference type="InterPro" id="IPR045052">
    <property type="entry name" value="Copine"/>
</dbReference>
<organism evidence="6 7">
    <name type="scientific">Mizuhopecten yessoensis</name>
    <name type="common">Japanese scallop</name>
    <name type="synonym">Patinopecten yessoensis</name>
    <dbReference type="NCBI Taxonomy" id="6573"/>
    <lineage>
        <taxon>Eukaryota</taxon>
        <taxon>Metazoa</taxon>
        <taxon>Spiralia</taxon>
        <taxon>Lophotrochozoa</taxon>
        <taxon>Mollusca</taxon>
        <taxon>Bivalvia</taxon>
        <taxon>Autobranchia</taxon>
        <taxon>Pteriomorphia</taxon>
        <taxon>Pectinida</taxon>
        <taxon>Pectinoidea</taxon>
        <taxon>Pectinidae</taxon>
        <taxon>Mizuhopecten</taxon>
    </lineage>
</organism>
<evidence type="ECO:0000256" key="1">
    <source>
        <dbReference type="ARBA" id="ARBA00009048"/>
    </source>
</evidence>
<evidence type="ECO:0000256" key="3">
    <source>
        <dbReference type="ARBA" id="ARBA00022737"/>
    </source>
</evidence>
<evidence type="ECO:0000313" key="6">
    <source>
        <dbReference type="EMBL" id="OWF55814.1"/>
    </source>
</evidence>
<feature type="domain" description="C2" evidence="5">
    <location>
        <begin position="3"/>
        <end position="132"/>
    </location>
</feature>
<dbReference type="InterPro" id="IPR010734">
    <property type="entry name" value="Copine_C"/>
</dbReference>
<dbReference type="InterPro" id="IPR036465">
    <property type="entry name" value="vWFA_dom_sf"/>
</dbReference>
<dbReference type="CDD" id="cd04047">
    <property type="entry name" value="C2B_Copine"/>
    <property type="match status" value="1"/>
</dbReference>
<dbReference type="GO" id="GO:0005544">
    <property type="term" value="F:calcium-dependent phospholipid binding"/>
    <property type="evidence" value="ECO:0007669"/>
    <property type="project" value="InterPro"/>
</dbReference>
<protein>
    <submittedName>
        <fullName evidence="6">Copine-8</fullName>
    </submittedName>
</protein>
<dbReference type="InterPro" id="IPR037768">
    <property type="entry name" value="C2B_Copine"/>
</dbReference>
<dbReference type="Gene3D" id="2.60.40.150">
    <property type="entry name" value="C2 domain"/>
    <property type="match status" value="2"/>
</dbReference>
<dbReference type="OrthoDB" id="5855668at2759"/>
<dbReference type="SMART" id="SM00327">
    <property type="entry name" value="VWA"/>
    <property type="match status" value="1"/>
</dbReference>
<reference evidence="6 7" key="1">
    <citation type="journal article" date="2017" name="Nat. Ecol. Evol.">
        <title>Scallop genome provides insights into evolution of bilaterian karyotype and development.</title>
        <authorList>
            <person name="Wang S."/>
            <person name="Zhang J."/>
            <person name="Jiao W."/>
            <person name="Li J."/>
            <person name="Xun X."/>
            <person name="Sun Y."/>
            <person name="Guo X."/>
            <person name="Huan P."/>
            <person name="Dong B."/>
            <person name="Zhang L."/>
            <person name="Hu X."/>
            <person name="Sun X."/>
            <person name="Wang J."/>
            <person name="Zhao C."/>
            <person name="Wang Y."/>
            <person name="Wang D."/>
            <person name="Huang X."/>
            <person name="Wang R."/>
            <person name="Lv J."/>
            <person name="Li Y."/>
            <person name="Zhang Z."/>
            <person name="Liu B."/>
            <person name="Lu W."/>
            <person name="Hui Y."/>
            <person name="Liang J."/>
            <person name="Zhou Z."/>
            <person name="Hou R."/>
            <person name="Li X."/>
            <person name="Liu Y."/>
            <person name="Li H."/>
            <person name="Ning X."/>
            <person name="Lin Y."/>
            <person name="Zhao L."/>
            <person name="Xing Q."/>
            <person name="Dou J."/>
            <person name="Li Y."/>
            <person name="Mao J."/>
            <person name="Guo H."/>
            <person name="Dou H."/>
            <person name="Li T."/>
            <person name="Mu C."/>
            <person name="Jiang W."/>
            <person name="Fu Q."/>
            <person name="Fu X."/>
            <person name="Miao Y."/>
            <person name="Liu J."/>
            <person name="Yu Q."/>
            <person name="Li R."/>
            <person name="Liao H."/>
            <person name="Li X."/>
            <person name="Kong Y."/>
            <person name="Jiang Z."/>
            <person name="Chourrout D."/>
            <person name="Li R."/>
            <person name="Bao Z."/>
        </authorList>
    </citation>
    <scope>NUCLEOTIDE SEQUENCE [LARGE SCALE GENOMIC DNA]</scope>
    <source>
        <strain evidence="6 7">PY_sf001</strain>
    </source>
</reference>
<dbReference type="STRING" id="6573.A0A210R4I0"/>
<dbReference type="EMBL" id="NEDP02000462">
    <property type="protein sequence ID" value="OWF55814.1"/>
    <property type="molecule type" value="Genomic_DNA"/>
</dbReference>
<keyword evidence="4" id="KW-0106">Calcium</keyword>
<dbReference type="InterPro" id="IPR000008">
    <property type="entry name" value="C2_dom"/>
</dbReference>
<proteinExistence type="inferred from homology"/>
<keyword evidence="7" id="KW-1185">Reference proteome</keyword>
<evidence type="ECO:0000313" key="7">
    <source>
        <dbReference type="Proteomes" id="UP000242188"/>
    </source>
</evidence>
<gene>
    <name evidence="6" type="ORF">KP79_PYT10855</name>
</gene>
<dbReference type="PROSITE" id="PS50004">
    <property type="entry name" value="C2"/>
    <property type="match status" value="2"/>
</dbReference>
<dbReference type="GO" id="GO:0046872">
    <property type="term" value="F:metal ion binding"/>
    <property type="evidence" value="ECO:0007669"/>
    <property type="project" value="UniProtKB-KW"/>
</dbReference>
<dbReference type="FunFam" id="2.60.40.150:FF:000013">
    <property type="entry name" value="copine-9 isoform X1"/>
    <property type="match status" value="1"/>
</dbReference>
<name>A0A210R4I0_MIZYE</name>
<dbReference type="InterPro" id="IPR002035">
    <property type="entry name" value="VWF_A"/>
</dbReference>
<feature type="domain" description="C2" evidence="5">
    <location>
        <begin position="138"/>
        <end position="261"/>
    </location>
</feature>
<dbReference type="InterPro" id="IPR035892">
    <property type="entry name" value="C2_domain_sf"/>
</dbReference>
<dbReference type="PANTHER" id="PTHR10857">
    <property type="entry name" value="COPINE"/>
    <property type="match status" value="1"/>
</dbReference>
<dbReference type="CDD" id="cd04048">
    <property type="entry name" value="C2A_Copine"/>
    <property type="match status" value="1"/>
</dbReference>
<dbReference type="GO" id="GO:0071277">
    <property type="term" value="P:cellular response to calcium ion"/>
    <property type="evidence" value="ECO:0007669"/>
    <property type="project" value="TreeGrafter"/>
</dbReference>
<evidence type="ECO:0000259" key="5">
    <source>
        <dbReference type="PROSITE" id="PS50004"/>
    </source>
</evidence>